<dbReference type="GO" id="GO:0016491">
    <property type="term" value="F:oxidoreductase activity"/>
    <property type="evidence" value="ECO:0007669"/>
    <property type="project" value="UniProtKB-KW"/>
</dbReference>
<dbReference type="Pfam" id="PF13460">
    <property type="entry name" value="NAD_binding_10"/>
    <property type="match status" value="1"/>
</dbReference>
<keyword evidence="2" id="KW-0521">NADP</keyword>
<evidence type="ECO:0000256" key="2">
    <source>
        <dbReference type="ARBA" id="ARBA00022857"/>
    </source>
</evidence>
<dbReference type="AlphaFoldDB" id="A0A0D1YRW7"/>
<dbReference type="OrthoDB" id="9974981at2759"/>
<protein>
    <recommendedName>
        <fullName evidence="4">NAD(P)-binding domain-containing protein</fullName>
    </recommendedName>
</protein>
<dbReference type="PANTHER" id="PTHR47706">
    <property type="entry name" value="NMRA-LIKE FAMILY PROTEIN"/>
    <property type="match status" value="1"/>
</dbReference>
<sequence>MSGGVVIIGGSGHLGSRIVQSWLSETDMPITIITRAESEASFTNDARISVHKGDYTSVAFLKEAMTGQSVLVCAMGLTATPESVELVYKTAAAVGVKWIIPQGWGNDWQNPRLAARVPPMSAAKASRSMITELGIPYTGFITNPWLDWNISSGLFSIDVASRKATLYTGAVTRFNTTTLSQVGLAVVRFVRQLLQPGPDFKIEDYRDREVYISSFLLTQKELLEAVQQATNTTAGDWKVETQDVQAYIRDGESLMSQGQFMKGLFQVLFGCLYSEGFGGDYESDKGVNNAVLGLPQEDLVLELRKAIKG</sequence>
<organism evidence="5 6">
    <name type="scientific">Exophiala sideris</name>
    <dbReference type="NCBI Taxonomy" id="1016849"/>
    <lineage>
        <taxon>Eukaryota</taxon>
        <taxon>Fungi</taxon>
        <taxon>Dikarya</taxon>
        <taxon>Ascomycota</taxon>
        <taxon>Pezizomycotina</taxon>
        <taxon>Eurotiomycetes</taxon>
        <taxon>Chaetothyriomycetidae</taxon>
        <taxon>Chaetothyriales</taxon>
        <taxon>Herpotrichiellaceae</taxon>
        <taxon>Exophiala</taxon>
    </lineage>
</organism>
<comment type="similarity">
    <text evidence="1">Belongs to the NmrA-type oxidoreductase family. Isoflavone reductase subfamily.</text>
</comment>
<dbReference type="STRING" id="1016849.A0A0D1YRW7"/>
<keyword evidence="3" id="KW-0560">Oxidoreductase</keyword>
<gene>
    <name evidence="5" type="ORF">PV11_09471</name>
</gene>
<dbReference type="PANTHER" id="PTHR47706:SF7">
    <property type="entry name" value="CIPA-LIKE, PUTATIVE (AFU_ORTHOLOGUE AFUA_1G01630)-RELATED"/>
    <property type="match status" value="1"/>
</dbReference>
<reference evidence="5 6" key="1">
    <citation type="submission" date="2015-01" db="EMBL/GenBank/DDBJ databases">
        <title>The Genome Sequence of Exophiala sideris CBS121828.</title>
        <authorList>
            <consortium name="The Broad Institute Genomics Platform"/>
            <person name="Cuomo C."/>
            <person name="de Hoog S."/>
            <person name="Gorbushina A."/>
            <person name="Stielow B."/>
            <person name="Teixiera M."/>
            <person name="Abouelleil A."/>
            <person name="Chapman S.B."/>
            <person name="Priest M."/>
            <person name="Young S.K."/>
            <person name="Wortman J."/>
            <person name="Nusbaum C."/>
            <person name="Birren B."/>
        </authorList>
    </citation>
    <scope>NUCLEOTIDE SEQUENCE [LARGE SCALE GENOMIC DNA]</scope>
    <source>
        <strain evidence="5 6">CBS 121828</strain>
    </source>
</reference>
<dbReference type="EMBL" id="KN846954">
    <property type="protein sequence ID" value="KIV77688.1"/>
    <property type="molecule type" value="Genomic_DNA"/>
</dbReference>
<evidence type="ECO:0000256" key="1">
    <source>
        <dbReference type="ARBA" id="ARBA00005725"/>
    </source>
</evidence>
<name>A0A0D1YRW7_9EURO</name>
<dbReference type="InterPro" id="IPR016040">
    <property type="entry name" value="NAD(P)-bd_dom"/>
</dbReference>
<proteinExistence type="inferred from homology"/>
<dbReference type="InterPro" id="IPR051609">
    <property type="entry name" value="NmrA/Isoflavone_reductase-like"/>
</dbReference>
<dbReference type="Gene3D" id="3.40.50.720">
    <property type="entry name" value="NAD(P)-binding Rossmann-like Domain"/>
    <property type="match status" value="1"/>
</dbReference>
<dbReference type="SUPFAM" id="SSF51735">
    <property type="entry name" value="NAD(P)-binding Rossmann-fold domains"/>
    <property type="match status" value="1"/>
</dbReference>
<accession>A0A0D1YRW7</accession>
<evidence type="ECO:0000313" key="6">
    <source>
        <dbReference type="Proteomes" id="UP000053599"/>
    </source>
</evidence>
<dbReference type="HOGENOM" id="CLU_044876_1_1_1"/>
<evidence type="ECO:0000313" key="5">
    <source>
        <dbReference type="EMBL" id="KIV77688.1"/>
    </source>
</evidence>
<feature type="domain" description="NAD(P)-binding" evidence="4">
    <location>
        <begin position="9"/>
        <end position="101"/>
    </location>
</feature>
<evidence type="ECO:0000256" key="3">
    <source>
        <dbReference type="ARBA" id="ARBA00023002"/>
    </source>
</evidence>
<dbReference type="Proteomes" id="UP000053599">
    <property type="component" value="Unassembled WGS sequence"/>
</dbReference>
<evidence type="ECO:0000259" key="4">
    <source>
        <dbReference type="Pfam" id="PF13460"/>
    </source>
</evidence>
<dbReference type="InterPro" id="IPR036291">
    <property type="entry name" value="NAD(P)-bd_dom_sf"/>
</dbReference>